<keyword evidence="1" id="KW-0175">Coiled coil</keyword>
<dbReference type="PANTHER" id="PTHR45181:SF4">
    <property type="entry name" value="HEAT SHOCK PROTEIN DNAJ WITH TETRATRICOPEPTIDE REPEAT-CONTAINING PROTEIN"/>
    <property type="match status" value="1"/>
</dbReference>
<dbReference type="PROSITE" id="PS00636">
    <property type="entry name" value="DNAJ_1"/>
    <property type="match status" value="1"/>
</dbReference>
<keyword evidence="5" id="KW-1185">Reference proteome</keyword>
<dbReference type="PROSITE" id="PS50076">
    <property type="entry name" value="DNAJ_2"/>
    <property type="match status" value="1"/>
</dbReference>
<protein>
    <recommendedName>
        <fullName evidence="3">J domain-containing protein</fullName>
    </recommendedName>
</protein>
<feature type="region of interest" description="Disordered" evidence="2">
    <location>
        <begin position="481"/>
        <end position="505"/>
    </location>
</feature>
<dbReference type="Pfam" id="PF13181">
    <property type="entry name" value="TPR_8"/>
    <property type="match status" value="1"/>
</dbReference>
<organism evidence="4 5">
    <name type="scientific">Linum tenue</name>
    <dbReference type="NCBI Taxonomy" id="586396"/>
    <lineage>
        <taxon>Eukaryota</taxon>
        <taxon>Viridiplantae</taxon>
        <taxon>Streptophyta</taxon>
        <taxon>Embryophyta</taxon>
        <taxon>Tracheophyta</taxon>
        <taxon>Spermatophyta</taxon>
        <taxon>Magnoliopsida</taxon>
        <taxon>eudicotyledons</taxon>
        <taxon>Gunneridae</taxon>
        <taxon>Pentapetalae</taxon>
        <taxon>rosids</taxon>
        <taxon>fabids</taxon>
        <taxon>Malpighiales</taxon>
        <taxon>Linaceae</taxon>
        <taxon>Linum</taxon>
    </lineage>
</organism>
<comment type="caution">
    <text evidence="4">The sequence shown here is derived from an EMBL/GenBank/DDBJ whole genome shotgun (WGS) entry which is preliminary data.</text>
</comment>
<feature type="region of interest" description="Disordered" evidence="2">
    <location>
        <begin position="939"/>
        <end position="959"/>
    </location>
</feature>
<feature type="compositionally biased region" description="Polar residues" evidence="2">
    <location>
        <begin position="481"/>
        <end position="496"/>
    </location>
</feature>
<dbReference type="CDD" id="cd06257">
    <property type="entry name" value="DnaJ"/>
    <property type="match status" value="1"/>
</dbReference>
<feature type="region of interest" description="Disordered" evidence="2">
    <location>
        <begin position="525"/>
        <end position="591"/>
    </location>
</feature>
<evidence type="ECO:0000256" key="2">
    <source>
        <dbReference type="SAM" id="MobiDB-lite"/>
    </source>
</evidence>
<evidence type="ECO:0000313" key="4">
    <source>
        <dbReference type="EMBL" id="CAI0412492.1"/>
    </source>
</evidence>
<dbReference type="SUPFAM" id="SSF46565">
    <property type="entry name" value="Chaperone J-domain"/>
    <property type="match status" value="1"/>
</dbReference>
<feature type="coiled-coil region" evidence="1">
    <location>
        <begin position="1102"/>
        <end position="1156"/>
    </location>
</feature>
<feature type="region of interest" description="Disordered" evidence="2">
    <location>
        <begin position="20"/>
        <end position="41"/>
    </location>
</feature>
<feature type="region of interest" description="Disordered" evidence="2">
    <location>
        <begin position="162"/>
        <end position="184"/>
    </location>
</feature>
<evidence type="ECO:0000256" key="1">
    <source>
        <dbReference type="SAM" id="Coils"/>
    </source>
</evidence>
<feature type="compositionally biased region" description="Basic and acidic residues" evidence="2">
    <location>
        <begin position="530"/>
        <end position="540"/>
    </location>
</feature>
<name>A0AAV0JR91_9ROSI</name>
<gene>
    <name evidence="4" type="ORF">LITE_LOCUS15570</name>
</gene>
<feature type="region of interest" description="Disordered" evidence="2">
    <location>
        <begin position="1250"/>
        <end position="1283"/>
    </location>
</feature>
<dbReference type="Pfam" id="PF00226">
    <property type="entry name" value="DnaJ"/>
    <property type="match status" value="1"/>
</dbReference>
<dbReference type="Gene3D" id="1.10.287.110">
    <property type="entry name" value="DnaJ domain"/>
    <property type="match status" value="1"/>
</dbReference>
<dbReference type="SMART" id="SM00271">
    <property type="entry name" value="DnaJ"/>
    <property type="match status" value="1"/>
</dbReference>
<proteinExistence type="predicted"/>
<dbReference type="InterPro" id="IPR019734">
    <property type="entry name" value="TPR_rpt"/>
</dbReference>
<dbReference type="InterPro" id="IPR018253">
    <property type="entry name" value="DnaJ_domain_CS"/>
</dbReference>
<dbReference type="InterPro" id="IPR036869">
    <property type="entry name" value="J_dom_sf"/>
</dbReference>
<evidence type="ECO:0000259" key="3">
    <source>
        <dbReference type="PROSITE" id="PS50076"/>
    </source>
</evidence>
<dbReference type="SMART" id="SM00028">
    <property type="entry name" value="TPR"/>
    <property type="match status" value="7"/>
</dbReference>
<dbReference type="PANTHER" id="PTHR45181">
    <property type="entry name" value="HEAT SHOCK PROTEIN DNAJ WITH TETRATRICOPEPTIDE REPEAT-CONTAINING PROTEIN"/>
    <property type="match status" value="1"/>
</dbReference>
<sequence>MNPSGFGSLNSGFHGSGENNVNNNMGFHSSSVGHAAPGKGVAKPRLVKVRRQLSSQNPKSSLGPGANPFLGIPCSGEAADGKAGNEGFVFGACRSTSIGRLNLDKGILDEMKSLSLGSQNEFLNRSSNVDSASGFVSGSDPNASSVLEENLSKLAINGHENAADGKFRSSGNDGSFGSGKGPESLLPDELMKKLNIGKSSSSGNFAFSVESTKGFISKPHEGSRRNVSSEELGNELYDQMKNLNMKEAGGVNEANRSHKVKDDFGSERKERSVLLAEEERENKLLDDMNFKLKIGSAMGGSAGPKDPTFPTSRIVGQDLQTGNKNDKKSDDVRGVDALGFTFTERLQSHDPSRNHAPLSQSKVDRKQAEGTGPSTAFSFGGVPLPKSVNEKEGAVPFVGFRTPNPKGGSFSGVNNKVEFSAKLKDSKLKKGKGKVKNSTKVHLFTGLEYNSKEAPEASDSYSPMDISPCMLSETRCSRESSLASEESFSTNHQFASSEPEYRETSLNGSMEDLVVAAEQMDINTASTEEASDHRCGKGLDADGAPPEDSVSGAETESFKSADEEIDLVNDGVVNSREKEASSSNYSERQDSEMTTQFYSGACSEDSGASGFRFAASSTAQSSGKPHPKKKNSHLLLNTKIPFGSSSFKLNSYCGASPLLSPANDCRNGVSSPLLLSPAVDNKSGLPSPLLFPPAIDNRAGLPSPSPVFGDNSEIHRGKEIKQVSDISSAASVAAQEACEKWRLRGNQAYKNGDLLRAEDSYTQGLSCIPRTEKSRSCLRASMLCYSNRAATRMSLGRVRDALEDCKTAEGLDPNFLRVQLRAASCYLALGEVENASNFFKKCLQLGSDVCVDRKIEIEASDGLEKAQKVMECMQRAAELLERRTLNDAGSAVEVISAALLISPFGDKLVETKAQALFMLHKYEEVIMLCEQTLDSAKKNSPSVPADYDPAHADQAASPKREPSFRLWRSRLTFMSYFYLGRLEEAISSLEKQGDPNSTSDCSYLESLIPLASTARELLHHKVAGNEAFQAGKHSEAIEHYTAVLSHNVESPPFAAICFCNRAAAYKELGQLTDAIADCSFAIALDGNYLKAISRRATLYEMIRDYGQAAKDLERLLSALTRQADDKTNQLGQGDGSAHLLNDLRQARLRLSNVEEEDRKEIPLNAYLILGVEPSASAAEIKKAYRKAALRHHPDKAGQSLARGENGDDGLWKEIGEEVHKDADRLFKMIGEAYAVLSDPAKRSQYDLEEEMRTAQKKRGGSNSFGRAYQETHHNSQFDRGGGSRRNWREVWRAYGR</sequence>
<reference evidence="4" key="1">
    <citation type="submission" date="2022-08" db="EMBL/GenBank/DDBJ databases">
        <authorList>
            <person name="Gutierrez-Valencia J."/>
        </authorList>
    </citation>
    <scope>NUCLEOTIDE SEQUENCE</scope>
</reference>
<feature type="domain" description="J" evidence="3">
    <location>
        <begin position="1164"/>
        <end position="1249"/>
    </location>
</feature>
<feature type="region of interest" description="Disordered" evidence="2">
    <location>
        <begin position="299"/>
        <end position="383"/>
    </location>
</feature>
<feature type="compositionally biased region" description="Polar residues" evidence="2">
    <location>
        <begin position="581"/>
        <end position="591"/>
    </location>
</feature>
<dbReference type="InterPro" id="IPR001623">
    <property type="entry name" value="DnaJ_domain"/>
</dbReference>
<dbReference type="InterPro" id="IPR011990">
    <property type="entry name" value="TPR-like_helical_dom_sf"/>
</dbReference>
<feature type="compositionally biased region" description="Polar residues" evidence="2">
    <location>
        <begin position="20"/>
        <end position="32"/>
    </location>
</feature>
<feature type="compositionally biased region" description="Basic and acidic residues" evidence="2">
    <location>
        <begin position="324"/>
        <end position="334"/>
    </location>
</feature>
<dbReference type="Proteomes" id="UP001154282">
    <property type="component" value="Unassembled WGS sequence"/>
</dbReference>
<accession>A0AAV0JR91</accession>
<dbReference type="Gene3D" id="1.25.40.10">
    <property type="entry name" value="Tetratricopeptide repeat domain"/>
    <property type="match status" value="2"/>
</dbReference>
<evidence type="ECO:0000313" key="5">
    <source>
        <dbReference type="Proteomes" id="UP001154282"/>
    </source>
</evidence>
<dbReference type="SUPFAM" id="SSF48452">
    <property type="entry name" value="TPR-like"/>
    <property type="match status" value="2"/>
</dbReference>
<dbReference type="PRINTS" id="PR00625">
    <property type="entry name" value="JDOMAIN"/>
</dbReference>
<dbReference type="EMBL" id="CAMGYJ010000005">
    <property type="protein sequence ID" value="CAI0412492.1"/>
    <property type="molecule type" value="Genomic_DNA"/>
</dbReference>